<dbReference type="Pfam" id="PF07725">
    <property type="entry name" value="LRR_3"/>
    <property type="match status" value="1"/>
</dbReference>
<evidence type="ECO:0000313" key="4">
    <source>
        <dbReference type="Proteomes" id="UP001187471"/>
    </source>
</evidence>
<gene>
    <name evidence="3" type="ORF">RJ640_014481</name>
</gene>
<comment type="caution">
    <text evidence="3">The sequence shown here is derived from an EMBL/GenBank/DDBJ whole genome shotgun (WGS) entry which is preliminary data.</text>
</comment>
<dbReference type="InterPro" id="IPR044974">
    <property type="entry name" value="Disease_R_plants"/>
</dbReference>
<protein>
    <submittedName>
        <fullName evidence="3">Uncharacterized protein</fullName>
    </submittedName>
</protein>
<feature type="non-terminal residue" evidence="3">
    <location>
        <position position="1"/>
    </location>
</feature>
<proteinExistence type="predicted"/>
<evidence type="ECO:0000256" key="2">
    <source>
        <dbReference type="ARBA" id="ARBA00022737"/>
    </source>
</evidence>
<dbReference type="EMBL" id="JAVXUO010002327">
    <property type="protein sequence ID" value="KAK2974213.1"/>
    <property type="molecule type" value="Genomic_DNA"/>
</dbReference>
<dbReference type="Gene3D" id="3.80.10.10">
    <property type="entry name" value="Ribonuclease Inhibitor"/>
    <property type="match status" value="1"/>
</dbReference>
<dbReference type="PANTHER" id="PTHR11017">
    <property type="entry name" value="LEUCINE-RICH REPEAT-CONTAINING PROTEIN"/>
    <property type="match status" value="1"/>
</dbReference>
<keyword evidence="2" id="KW-0677">Repeat</keyword>
<dbReference type="SUPFAM" id="SSF52058">
    <property type="entry name" value="L domain-like"/>
    <property type="match status" value="1"/>
</dbReference>
<evidence type="ECO:0000256" key="1">
    <source>
        <dbReference type="ARBA" id="ARBA00022614"/>
    </source>
</evidence>
<dbReference type="PANTHER" id="PTHR11017:SF305">
    <property type="entry name" value="TMV RESISTANCE PROTEIN N-LIKE"/>
    <property type="match status" value="1"/>
</dbReference>
<dbReference type="GO" id="GO:0006952">
    <property type="term" value="P:defense response"/>
    <property type="evidence" value="ECO:0007669"/>
    <property type="project" value="InterPro"/>
</dbReference>
<evidence type="ECO:0000313" key="3">
    <source>
        <dbReference type="EMBL" id="KAK2974213.1"/>
    </source>
</evidence>
<dbReference type="InterPro" id="IPR011713">
    <property type="entry name" value="Leu-rich_rpt_3"/>
</dbReference>
<keyword evidence="4" id="KW-1185">Reference proteome</keyword>
<keyword evidence="1" id="KW-0433">Leucine-rich repeat</keyword>
<reference evidence="3" key="1">
    <citation type="submission" date="2022-12" db="EMBL/GenBank/DDBJ databases">
        <title>Draft genome assemblies for two species of Escallonia (Escalloniales).</title>
        <authorList>
            <person name="Chanderbali A."/>
            <person name="Dervinis C."/>
            <person name="Anghel I."/>
            <person name="Soltis D."/>
            <person name="Soltis P."/>
            <person name="Zapata F."/>
        </authorList>
    </citation>
    <scope>NUCLEOTIDE SEQUENCE</scope>
    <source>
        <strain evidence="3">UCBG92.1500</strain>
        <tissue evidence="3">Leaf</tissue>
    </source>
</reference>
<organism evidence="3 4">
    <name type="scientific">Escallonia rubra</name>
    <dbReference type="NCBI Taxonomy" id="112253"/>
    <lineage>
        <taxon>Eukaryota</taxon>
        <taxon>Viridiplantae</taxon>
        <taxon>Streptophyta</taxon>
        <taxon>Embryophyta</taxon>
        <taxon>Tracheophyta</taxon>
        <taxon>Spermatophyta</taxon>
        <taxon>Magnoliopsida</taxon>
        <taxon>eudicotyledons</taxon>
        <taxon>Gunneridae</taxon>
        <taxon>Pentapetalae</taxon>
        <taxon>asterids</taxon>
        <taxon>campanulids</taxon>
        <taxon>Escalloniales</taxon>
        <taxon>Escalloniaceae</taxon>
        <taxon>Escallonia</taxon>
    </lineage>
</organism>
<dbReference type="Proteomes" id="UP001187471">
    <property type="component" value="Unassembled WGS sequence"/>
</dbReference>
<dbReference type="AlphaFoldDB" id="A0AA88QW54"/>
<name>A0AA88QW54_9ASTE</name>
<accession>A0AA88QW54</accession>
<sequence length="202" mass="23311">MKNILLLQLNCVQLTGNYKDFPRKLRWLCWHGFPLKHVPIDISLENLVKLDLRHSKLEQFWRGNECLEFLKTLDLSHSQRLARTFNFSRVPNLEKLILKGCMGLLEVCESIEFLKGLDLLDLEDCTSLKKLPRNIGLLNFLQELNISGCSNLVDLPVELGKMKSLSVLRANNLSLKPLPSATGEVKSWLTFFQPWILKPERI</sequence>
<dbReference type="InterPro" id="IPR032675">
    <property type="entry name" value="LRR_dom_sf"/>
</dbReference>